<keyword evidence="3" id="KW-1185">Reference proteome</keyword>
<dbReference type="PANTHER" id="PTHR33990">
    <property type="entry name" value="PROTEIN YJDN-RELATED"/>
    <property type="match status" value="1"/>
</dbReference>
<organism evidence="2 3">
    <name type="scientific">Demequina mangrovi</name>
    <dbReference type="NCBI Taxonomy" id="1043493"/>
    <lineage>
        <taxon>Bacteria</taxon>
        <taxon>Bacillati</taxon>
        <taxon>Actinomycetota</taxon>
        <taxon>Actinomycetes</taxon>
        <taxon>Micrococcales</taxon>
        <taxon>Demequinaceae</taxon>
        <taxon>Demequina</taxon>
    </lineage>
</organism>
<dbReference type="AlphaFoldDB" id="A0A1H6W7F6"/>
<name>A0A1H6W7F6_9MICO</name>
<dbReference type="Pfam" id="PF00903">
    <property type="entry name" value="Glyoxalase"/>
    <property type="match status" value="1"/>
</dbReference>
<dbReference type="InterPro" id="IPR028973">
    <property type="entry name" value="PhnB-like"/>
</dbReference>
<gene>
    <name evidence="2" type="ORF">SAMN05421637_0719</name>
</gene>
<dbReference type="OrthoDB" id="9795306at2"/>
<dbReference type="Proteomes" id="UP000183315">
    <property type="component" value="Unassembled WGS sequence"/>
</dbReference>
<sequence>MASVSTYLNFDGTCEEAFAFYRDVFGGELTAPIMRMGEVPPSPGMPPVPEDEKDRVMHCALDILGGHRIMGSDIMPSMGHVLKPGNNVYLNLAVDDEDQLRDLFARLSAGGDIEMEPTPMFWGDLYASFTDRFGIQWMLDTAMTEGTGLA</sequence>
<dbReference type="InterPro" id="IPR029068">
    <property type="entry name" value="Glyas_Bleomycin-R_OHBP_Dase"/>
</dbReference>
<dbReference type="RefSeq" id="WP_042216451.1">
    <property type="nucleotide sequence ID" value="NZ_BBLU01000017.1"/>
</dbReference>
<accession>A0A1H6W7F6</accession>
<dbReference type="PANTHER" id="PTHR33990:SF1">
    <property type="entry name" value="PROTEIN YJDN"/>
    <property type="match status" value="1"/>
</dbReference>
<dbReference type="EMBL" id="FNZI01000002">
    <property type="protein sequence ID" value="SEJ08422.1"/>
    <property type="molecule type" value="Genomic_DNA"/>
</dbReference>
<proteinExistence type="predicted"/>
<protein>
    <submittedName>
        <fullName evidence="2">PhnB protein</fullName>
    </submittedName>
</protein>
<dbReference type="eggNOG" id="COG2764">
    <property type="taxonomic scope" value="Bacteria"/>
</dbReference>
<evidence type="ECO:0000313" key="2">
    <source>
        <dbReference type="EMBL" id="SEJ08422.1"/>
    </source>
</evidence>
<dbReference type="SUPFAM" id="SSF54593">
    <property type="entry name" value="Glyoxalase/Bleomycin resistance protein/Dihydroxybiphenyl dioxygenase"/>
    <property type="match status" value="1"/>
</dbReference>
<evidence type="ECO:0000259" key="1">
    <source>
        <dbReference type="Pfam" id="PF00903"/>
    </source>
</evidence>
<reference evidence="3" key="1">
    <citation type="submission" date="2016-10" db="EMBL/GenBank/DDBJ databases">
        <authorList>
            <person name="Varghese N."/>
        </authorList>
    </citation>
    <scope>NUCLEOTIDE SEQUENCE [LARGE SCALE GENOMIC DNA]</scope>
    <source>
        <strain evidence="3">DSM 24868</strain>
    </source>
</reference>
<feature type="domain" description="Glyoxalase/fosfomycin resistance/dioxygenase" evidence="1">
    <location>
        <begin position="10"/>
        <end position="139"/>
    </location>
</feature>
<dbReference type="InterPro" id="IPR004360">
    <property type="entry name" value="Glyas_Fos-R_dOase_dom"/>
</dbReference>
<evidence type="ECO:0000313" key="3">
    <source>
        <dbReference type="Proteomes" id="UP000183315"/>
    </source>
</evidence>
<dbReference type="Gene3D" id="3.10.180.10">
    <property type="entry name" value="2,3-Dihydroxybiphenyl 1,2-Dioxygenase, domain 1"/>
    <property type="match status" value="1"/>
</dbReference>
<dbReference type="CDD" id="cd06588">
    <property type="entry name" value="PhnB_like"/>
    <property type="match status" value="1"/>
</dbReference>